<gene>
    <name evidence="1" type="ORF">SAMN05192548_1005129</name>
</gene>
<reference evidence="1 2" key="1">
    <citation type="submission" date="2016-11" db="EMBL/GenBank/DDBJ databases">
        <authorList>
            <person name="Jaros S."/>
            <person name="Januszkiewicz K."/>
            <person name="Wedrychowicz H."/>
        </authorList>
    </citation>
    <scope>NUCLEOTIDE SEQUENCE [LARGE SCALE GENOMIC DNA]</scope>
    <source>
        <strain evidence="1 2">LMG 20594</strain>
    </source>
</reference>
<dbReference type="EMBL" id="FRAB01000005">
    <property type="protein sequence ID" value="SHJ70803.1"/>
    <property type="molecule type" value="Genomic_DNA"/>
</dbReference>
<name>A0A1M6LHZ2_9BURK</name>
<evidence type="ECO:0000313" key="2">
    <source>
        <dbReference type="Proteomes" id="UP000184395"/>
    </source>
</evidence>
<dbReference type="Proteomes" id="UP000184395">
    <property type="component" value="Unassembled WGS sequence"/>
</dbReference>
<accession>A0A1M6LHZ2</accession>
<dbReference type="AlphaFoldDB" id="A0A1M6LHZ2"/>
<proteinExistence type="predicted"/>
<dbReference type="OrthoDB" id="9155334at2"/>
<protein>
    <submittedName>
        <fullName evidence="1">Uncharacterized protein</fullName>
    </submittedName>
</protein>
<organism evidence="1 2">
    <name type="scientific">Paraburkholderia terricola</name>
    <dbReference type="NCBI Taxonomy" id="169427"/>
    <lineage>
        <taxon>Bacteria</taxon>
        <taxon>Pseudomonadati</taxon>
        <taxon>Pseudomonadota</taxon>
        <taxon>Betaproteobacteria</taxon>
        <taxon>Burkholderiales</taxon>
        <taxon>Burkholderiaceae</taxon>
        <taxon>Paraburkholderia</taxon>
    </lineage>
</organism>
<evidence type="ECO:0000313" key="1">
    <source>
        <dbReference type="EMBL" id="SHJ70803.1"/>
    </source>
</evidence>
<dbReference type="RefSeq" id="WP_073427820.1">
    <property type="nucleotide sequence ID" value="NZ_CADFGY010000006.1"/>
</dbReference>
<sequence length="310" mass="34950">MTSERELFSAATAQEIQELFGEEKAKYLEKKTTGGNNGYKGTRYEQFFAAHRIARLARKLLETGVDSEVEWQADGFVDDVVVRRTAVADLKAYQLKNAEAVSWTAKNGQIASDFADQYKLSTHEGFKRVRVRLVCNDDAMREALCAAVPETIADYSKALYFPYSEPYLPMLGKFSWMREDFAYISNRENAKRTEAEQVAGVLIGAWCSLAPKAMVSDVLNFARQMSPTIIRSLASDTDAVAQLSQEARDVLDNVEGLTYTVKRGFFAWSDATGTTTGVLPYDCFSTSFQKFQRRILEKKPRSFSELEEML</sequence>